<dbReference type="InterPro" id="IPR003607">
    <property type="entry name" value="HD/PDEase_dom"/>
</dbReference>
<dbReference type="Gene3D" id="1.20.120.350">
    <property type="entry name" value="Voltage-gated potassium channels. Chain C"/>
    <property type="match status" value="1"/>
</dbReference>
<dbReference type="PANTHER" id="PTHR11347">
    <property type="entry name" value="CYCLIC NUCLEOTIDE PHOSPHODIESTERASE"/>
    <property type="match status" value="1"/>
</dbReference>
<evidence type="ECO:0000259" key="12">
    <source>
        <dbReference type="PROSITE" id="PS51845"/>
    </source>
</evidence>
<dbReference type="InterPro" id="IPR036971">
    <property type="entry name" value="PDEase_catalytic_dom_sf"/>
</dbReference>
<dbReference type="EMBL" id="CAJZBQ010000021">
    <property type="protein sequence ID" value="CAG9319042.1"/>
    <property type="molecule type" value="Genomic_DNA"/>
</dbReference>
<protein>
    <recommendedName>
        <fullName evidence="10">Phosphodiesterase</fullName>
        <ecNumber evidence="10">3.1.4.-</ecNumber>
    </recommendedName>
</protein>
<name>A0AAU9IW28_9CILI</name>
<feature type="transmembrane region" description="Helical" evidence="11">
    <location>
        <begin position="389"/>
        <end position="410"/>
    </location>
</feature>
<evidence type="ECO:0000256" key="9">
    <source>
        <dbReference type="PIRSR" id="PIRSR623088-3"/>
    </source>
</evidence>
<feature type="binding site" evidence="8">
    <location>
        <position position="869"/>
    </location>
    <ligand>
        <name>AMP</name>
        <dbReference type="ChEBI" id="CHEBI:456215"/>
    </ligand>
</feature>
<dbReference type="PROSITE" id="PS00126">
    <property type="entry name" value="PDEASE_I_1"/>
    <property type="match status" value="1"/>
</dbReference>
<dbReference type="Gene3D" id="1.10.1300.10">
    <property type="entry name" value="3'5'-cyclic nucleotide phosphodiesterase, catalytic domain"/>
    <property type="match status" value="1"/>
</dbReference>
<dbReference type="Proteomes" id="UP001162131">
    <property type="component" value="Unassembled WGS sequence"/>
</dbReference>
<feature type="transmembrane region" description="Helical" evidence="11">
    <location>
        <begin position="431"/>
        <end position="452"/>
    </location>
</feature>
<feature type="binding site" evidence="9">
    <location>
        <position position="755"/>
    </location>
    <ligand>
        <name>Zn(2+)</name>
        <dbReference type="ChEBI" id="CHEBI:29105"/>
        <label>1</label>
    </ligand>
</feature>
<dbReference type="InterPro" id="IPR023088">
    <property type="entry name" value="PDEase"/>
</dbReference>
<evidence type="ECO:0000256" key="4">
    <source>
        <dbReference type="ARBA" id="ARBA00022801"/>
    </source>
</evidence>
<keyword evidence="3 9" id="KW-0479">Metal-binding</keyword>
<evidence type="ECO:0000256" key="7">
    <source>
        <dbReference type="PIRSR" id="PIRSR623088-1"/>
    </source>
</evidence>
<evidence type="ECO:0000256" key="1">
    <source>
        <dbReference type="ARBA" id="ARBA00004141"/>
    </source>
</evidence>
<evidence type="ECO:0000256" key="2">
    <source>
        <dbReference type="ARBA" id="ARBA00022692"/>
    </source>
</evidence>
<feature type="transmembrane region" description="Helical" evidence="11">
    <location>
        <begin position="46"/>
        <end position="68"/>
    </location>
</feature>
<evidence type="ECO:0000313" key="13">
    <source>
        <dbReference type="EMBL" id="CAG9319042.1"/>
    </source>
</evidence>
<dbReference type="GO" id="GO:0016020">
    <property type="term" value="C:membrane"/>
    <property type="evidence" value="ECO:0007669"/>
    <property type="project" value="UniProtKB-SubCell"/>
</dbReference>
<evidence type="ECO:0000256" key="3">
    <source>
        <dbReference type="ARBA" id="ARBA00022723"/>
    </source>
</evidence>
<evidence type="ECO:0000313" key="14">
    <source>
        <dbReference type="Proteomes" id="UP001162131"/>
    </source>
</evidence>
<evidence type="ECO:0000256" key="6">
    <source>
        <dbReference type="ARBA" id="ARBA00023136"/>
    </source>
</evidence>
<dbReference type="GO" id="GO:0004114">
    <property type="term" value="F:3',5'-cyclic-nucleotide phosphodiesterase activity"/>
    <property type="evidence" value="ECO:0007669"/>
    <property type="project" value="InterPro"/>
</dbReference>
<feature type="binding site" evidence="9">
    <location>
        <position position="756"/>
    </location>
    <ligand>
        <name>Zn(2+)</name>
        <dbReference type="ChEBI" id="CHEBI:29105"/>
        <label>2</label>
    </ligand>
</feature>
<feature type="domain" description="PDEase" evidence="12">
    <location>
        <begin position="638"/>
        <end position="970"/>
    </location>
</feature>
<evidence type="ECO:0000256" key="8">
    <source>
        <dbReference type="PIRSR" id="PIRSR623088-2"/>
    </source>
</evidence>
<sequence>MWLHLFSVNTGGVRVPSLKNHMIQNNDFLKTYFSESYLPPHQRIKWYYRILRFLIVYPAMMLMVISVLDNRSNDEAYTDCLYRDQCSSYCQADVFPDTTCKNMPNVSLKYNGNTYKKLYKYPAINTDEYRHCKDRLDNNPDYPWSDSDHRQWRVHTCFRSCRYPGEVDDNFDEDTREECAKSTDSFGHDYYEFDLWCVDPDDSCEKPEWWDETCSGGDLCLSFAVIWFGILIANFGQVLIECSLYYTLNITYKPTEIERKMNPVKNEQRFTLEEEPPCDKVLKKCFSELIIAFSSIVVVLALIVSMIAEYQYGRPATVWVEWVIAMAIDQAKSLLIQPFLWWFIVRRCGRIPPSFGVWKDEQVMPGITDESYLNELRGIVARFLETKPAAFFMIGIVFFYAIFILCSLSLDTYYSGNQGAQDFFDYVDKILITYFMAEIVVRYVGSGIIYFLNLWNFIDFAVVLVSFVFMWMGQSITGIAVLRLLRLIRVIIVMRRVSESKKRLLKLRNQNQSVSSNVARAMDLLEEIINEKSLTRATKQDVAWVLEHVKSRKLYTSSINQNQVDESSAEVKAWKNFIINDYEDFQGSHIVQGQKNLGDKILKRSRQSSVDAKMFETQKYVEKVNGVFTSPSMDREPLEPEKLTEIDETLEKINDWNWDLMKFASVTGELCFPILCLKLFLKYDVYKSFDDINHDKWLNYLSALYMGYTFQNPYHRPEHILDTVHATHYFYKTAGFETLLTTQDIVIGFVAAFIHDYEHPGLTNQFLIRTKHPKAIRYSDMSPLEEHHVAAAFKLMHSDNEFDIFDFVVDEASKRLIRKMIIYMVIHTDLTYHFEMVNGIQAKILSDQFPKDTVEDRLDIMTFALHCADICKPARSWFIYRMWIDNMMEEFFLQGKMEKELGIPVSAFMDEESTNKERVQLTYIDYIVKESLDILNIISPSPDYENVIQRDLIESLNLNRRNLQKKIDGEVKF</sequence>
<dbReference type="PROSITE" id="PS51845">
    <property type="entry name" value="PDEASE_I_2"/>
    <property type="match status" value="1"/>
</dbReference>
<evidence type="ECO:0000256" key="5">
    <source>
        <dbReference type="ARBA" id="ARBA00022989"/>
    </source>
</evidence>
<keyword evidence="4 10" id="KW-0378">Hydrolase</keyword>
<comment type="cofactor">
    <cofactor evidence="10">
        <name>a divalent metal cation</name>
        <dbReference type="ChEBI" id="CHEBI:60240"/>
    </cofactor>
    <text evidence="10">Binds 2 divalent metal cations per subunit. Site 1 may preferentially bind zinc ions, while site 2 has a preference for magnesium and/or manganese ions.</text>
</comment>
<keyword evidence="2 11" id="KW-0812">Transmembrane</keyword>
<feature type="binding site" evidence="9">
    <location>
        <position position="756"/>
    </location>
    <ligand>
        <name>Zn(2+)</name>
        <dbReference type="ChEBI" id="CHEBI:29105"/>
        <label>1</label>
    </ligand>
</feature>
<keyword evidence="6 11" id="KW-0472">Membrane</keyword>
<comment type="subcellular location">
    <subcellularLocation>
        <location evidence="1">Membrane</location>
        <topology evidence="1">Multi-pass membrane protein</topology>
    </subcellularLocation>
</comment>
<dbReference type="InterPro" id="IPR005821">
    <property type="entry name" value="Ion_trans_dom"/>
</dbReference>
<evidence type="ECO:0000256" key="11">
    <source>
        <dbReference type="SAM" id="Phobius"/>
    </source>
</evidence>
<feature type="binding site" evidence="8">
    <location>
        <position position="920"/>
    </location>
    <ligand>
        <name>AMP</name>
        <dbReference type="ChEBI" id="CHEBI:456215"/>
    </ligand>
</feature>
<dbReference type="Pfam" id="PF00233">
    <property type="entry name" value="PDEase_I"/>
    <property type="match status" value="1"/>
</dbReference>
<dbReference type="SMART" id="SM00471">
    <property type="entry name" value="HDc"/>
    <property type="match status" value="1"/>
</dbReference>
<dbReference type="GO" id="GO:0046872">
    <property type="term" value="F:metal ion binding"/>
    <property type="evidence" value="ECO:0007669"/>
    <property type="project" value="UniProtKB-KW"/>
</dbReference>
<dbReference type="InterPro" id="IPR023174">
    <property type="entry name" value="PDEase_CS"/>
</dbReference>
<organism evidence="13 14">
    <name type="scientific">Blepharisma stoltei</name>
    <dbReference type="NCBI Taxonomy" id="1481888"/>
    <lineage>
        <taxon>Eukaryota</taxon>
        <taxon>Sar</taxon>
        <taxon>Alveolata</taxon>
        <taxon>Ciliophora</taxon>
        <taxon>Postciliodesmatophora</taxon>
        <taxon>Heterotrichea</taxon>
        <taxon>Heterotrichida</taxon>
        <taxon>Blepharismidae</taxon>
        <taxon>Blepharisma</taxon>
    </lineage>
</organism>
<proteinExistence type="inferred from homology"/>
<evidence type="ECO:0000256" key="10">
    <source>
        <dbReference type="RuleBase" id="RU363067"/>
    </source>
</evidence>
<keyword evidence="14" id="KW-1185">Reference proteome</keyword>
<keyword evidence="5 11" id="KW-1133">Transmembrane helix</keyword>
<feature type="binding site" evidence="9">
    <location>
        <position position="869"/>
    </location>
    <ligand>
        <name>Zn(2+)</name>
        <dbReference type="ChEBI" id="CHEBI:29105"/>
        <label>1</label>
    </ligand>
</feature>
<dbReference type="InterPro" id="IPR002073">
    <property type="entry name" value="PDEase_catalytic_dom"/>
</dbReference>
<dbReference type="InterPro" id="IPR027359">
    <property type="entry name" value="Volt_channel_dom_sf"/>
</dbReference>
<dbReference type="SUPFAM" id="SSF109604">
    <property type="entry name" value="HD-domain/PDEase-like"/>
    <property type="match status" value="1"/>
</dbReference>
<dbReference type="Pfam" id="PF00520">
    <property type="entry name" value="Ion_trans"/>
    <property type="match status" value="1"/>
</dbReference>
<accession>A0AAU9IW28</accession>
<dbReference type="AlphaFoldDB" id="A0AAU9IW28"/>
<gene>
    <name evidence="13" type="ORF">BSTOLATCC_MIC22393</name>
</gene>
<dbReference type="GO" id="GO:0007165">
    <property type="term" value="P:signal transduction"/>
    <property type="evidence" value="ECO:0007669"/>
    <property type="project" value="InterPro"/>
</dbReference>
<feature type="binding site" evidence="9">
    <location>
        <position position="719"/>
    </location>
    <ligand>
        <name>Zn(2+)</name>
        <dbReference type="ChEBI" id="CHEBI:29105"/>
        <label>1</label>
    </ligand>
</feature>
<feature type="transmembrane region" description="Helical" evidence="11">
    <location>
        <begin position="458"/>
        <end position="485"/>
    </location>
</feature>
<dbReference type="SUPFAM" id="SSF81324">
    <property type="entry name" value="Voltage-gated potassium channels"/>
    <property type="match status" value="1"/>
</dbReference>
<comment type="similarity">
    <text evidence="10">Belongs to the cyclic nucleotide phosphodiesterase family.</text>
</comment>
<dbReference type="EC" id="3.1.4.-" evidence="10"/>
<feature type="binding site" evidence="8">
    <location>
        <begin position="715"/>
        <end position="719"/>
    </location>
    <ligand>
        <name>AMP</name>
        <dbReference type="ChEBI" id="CHEBI:456215"/>
    </ligand>
</feature>
<dbReference type="CDD" id="cd00077">
    <property type="entry name" value="HDc"/>
    <property type="match status" value="1"/>
</dbReference>
<dbReference type="GO" id="GO:0005216">
    <property type="term" value="F:monoatomic ion channel activity"/>
    <property type="evidence" value="ECO:0007669"/>
    <property type="project" value="InterPro"/>
</dbReference>
<comment type="caution">
    <text evidence="13">The sequence shown here is derived from an EMBL/GenBank/DDBJ whole genome shotgun (WGS) entry which is preliminary data.</text>
</comment>
<feature type="binding site" evidence="8">
    <location>
        <position position="756"/>
    </location>
    <ligand>
        <name>AMP</name>
        <dbReference type="ChEBI" id="CHEBI:456215"/>
    </ligand>
</feature>
<feature type="active site" description="Proton donor" evidence="7">
    <location>
        <position position="715"/>
    </location>
</feature>
<feature type="transmembrane region" description="Helical" evidence="11">
    <location>
        <begin position="289"/>
        <end position="308"/>
    </location>
</feature>
<reference evidence="13" key="1">
    <citation type="submission" date="2021-09" db="EMBL/GenBank/DDBJ databases">
        <authorList>
            <consortium name="AG Swart"/>
            <person name="Singh M."/>
            <person name="Singh A."/>
            <person name="Seah K."/>
            <person name="Emmerich C."/>
        </authorList>
    </citation>
    <scope>NUCLEOTIDE SEQUENCE</scope>
    <source>
        <strain evidence="13">ATCC30299</strain>
    </source>
</reference>
<dbReference type="PRINTS" id="PR00387">
    <property type="entry name" value="PDIESTERASE1"/>
</dbReference>